<keyword evidence="2" id="KW-0812">Transmembrane</keyword>
<dbReference type="RefSeq" id="WP_006594669.1">
    <property type="nucleotide sequence ID" value="NZ_BAHD01000103.1"/>
</dbReference>
<dbReference type="AlphaFoldDB" id="K6X186"/>
<reference evidence="3 4" key="1">
    <citation type="submission" date="2012-08" db="EMBL/GenBank/DDBJ databases">
        <title>Whole genome shotgun sequence of Kineosphaera limosa NBRC 100340.</title>
        <authorList>
            <person name="Yoshida I."/>
            <person name="Isaki S."/>
            <person name="Hosoyama A."/>
            <person name="Tsuchikane K."/>
            <person name="Katsumata H."/>
            <person name="Ando Y."/>
            <person name="Ohji S."/>
            <person name="Hamada M."/>
            <person name="Tamura T."/>
            <person name="Yamazoe A."/>
            <person name="Yamazaki S."/>
            <person name="Fujita N."/>
        </authorList>
    </citation>
    <scope>NUCLEOTIDE SEQUENCE [LARGE SCALE GENOMIC DNA]</scope>
    <source>
        <strain evidence="3 4">NBRC 100340</strain>
    </source>
</reference>
<feature type="region of interest" description="Disordered" evidence="1">
    <location>
        <begin position="123"/>
        <end position="148"/>
    </location>
</feature>
<keyword evidence="2" id="KW-0472">Membrane</keyword>
<evidence type="ECO:0000313" key="3">
    <source>
        <dbReference type="EMBL" id="GAB98137.1"/>
    </source>
</evidence>
<dbReference type="EMBL" id="BAHD01000103">
    <property type="protein sequence ID" value="GAB98137.1"/>
    <property type="molecule type" value="Genomic_DNA"/>
</dbReference>
<proteinExistence type="predicted"/>
<accession>K6X186</accession>
<keyword evidence="2" id="KW-1133">Transmembrane helix</keyword>
<dbReference type="STRING" id="1184609.KILIM_103_00020"/>
<evidence type="ECO:0000256" key="1">
    <source>
        <dbReference type="SAM" id="MobiDB-lite"/>
    </source>
</evidence>
<feature type="transmembrane region" description="Helical" evidence="2">
    <location>
        <begin position="96"/>
        <end position="117"/>
    </location>
</feature>
<evidence type="ECO:0000313" key="4">
    <source>
        <dbReference type="Proteomes" id="UP000008366"/>
    </source>
</evidence>
<gene>
    <name evidence="3" type="ORF">KILIM_103_00020</name>
</gene>
<dbReference type="OrthoDB" id="3729994at2"/>
<evidence type="ECO:0000256" key="2">
    <source>
        <dbReference type="SAM" id="Phobius"/>
    </source>
</evidence>
<sequence length="148" mass="15495">MRIPSRQLMALRTMVTVQLSAIIAQSGWAAAALGGEEHYWRNHSLGALFTSGVCVLGAGLYVLLRRNAGPVNVTLAVSLAAAVGVQYALGEAGVRAIHIFFGILIAMLATALTSWTYRHDDGQPPGFGPGAAAHQSDSQPLTEGGRRG</sequence>
<dbReference type="eggNOG" id="ENOG5031QW8">
    <property type="taxonomic scope" value="Bacteria"/>
</dbReference>
<comment type="caution">
    <text evidence="3">The sequence shown here is derived from an EMBL/GenBank/DDBJ whole genome shotgun (WGS) entry which is preliminary data.</text>
</comment>
<feature type="transmembrane region" description="Helical" evidence="2">
    <location>
        <begin position="71"/>
        <end position="90"/>
    </location>
</feature>
<protein>
    <submittedName>
        <fullName evidence="3">Uncharacterized protein</fullName>
    </submittedName>
</protein>
<keyword evidence="4" id="KW-1185">Reference proteome</keyword>
<feature type="transmembrane region" description="Helical" evidence="2">
    <location>
        <begin position="45"/>
        <end position="64"/>
    </location>
</feature>
<dbReference type="Proteomes" id="UP000008366">
    <property type="component" value="Unassembled WGS sequence"/>
</dbReference>
<organism evidence="3 4">
    <name type="scientific">Kineosphaera limosa NBRC 100340</name>
    <dbReference type="NCBI Taxonomy" id="1184609"/>
    <lineage>
        <taxon>Bacteria</taxon>
        <taxon>Bacillati</taxon>
        <taxon>Actinomycetota</taxon>
        <taxon>Actinomycetes</taxon>
        <taxon>Micrococcales</taxon>
        <taxon>Dermatophilaceae</taxon>
        <taxon>Kineosphaera</taxon>
    </lineage>
</organism>
<name>K6X186_9MICO</name>